<dbReference type="GeneID" id="57096116"/>
<dbReference type="InterPro" id="IPR002747">
    <property type="entry name" value="SAM_OH_AdoTrfase"/>
</dbReference>
<dbReference type="InterPro" id="IPR023228">
    <property type="entry name" value="SAM_OH_AdoTrfase_N_sf"/>
</dbReference>
<feature type="domain" description="S-adenosyl-l-methionine hydroxide adenosyltransferase N-terminal" evidence="3">
    <location>
        <begin position="12"/>
        <end position="158"/>
    </location>
</feature>
<feature type="domain" description="S-adenosyl-l-methionine hydroxide adenosyltransferase C-terminal" evidence="4">
    <location>
        <begin position="183"/>
        <end position="261"/>
    </location>
</feature>
<reference evidence="5 6" key="1">
    <citation type="submission" date="2015-02" db="EMBL/GenBank/DDBJ databases">
        <title>Nostoc linckia genome annotation.</title>
        <authorList>
            <person name="Zhou Z."/>
        </authorList>
    </citation>
    <scope>NUCLEOTIDE SEQUENCE [LARGE SCALE GENOMIC DNA]</scope>
    <source>
        <strain evidence="6">z8</strain>
    </source>
</reference>
<organism evidence="5 6">
    <name type="scientific">Nostoc linckia z8</name>
    <dbReference type="NCBI Taxonomy" id="1628746"/>
    <lineage>
        <taxon>Bacteria</taxon>
        <taxon>Bacillati</taxon>
        <taxon>Cyanobacteriota</taxon>
        <taxon>Cyanophyceae</taxon>
        <taxon>Nostocales</taxon>
        <taxon>Nostocaceae</taxon>
        <taxon>Nostoc</taxon>
    </lineage>
</organism>
<evidence type="ECO:0000259" key="4">
    <source>
        <dbReference type="Pfam" id="PF20257"/>
    </source>
</evidence>
<dbReference type="RefSeq" id="WP_099069107.1">
    <property type="nucleotide sequence ID" value="NZ_LAHD01000111.1"/>
</dbReference>
<dbReference type="Gene3D" id="3.40.50.10790">
    <property type="entry name" value="S-adenosyl-l-methionine hydroxide adenosyltransferase, N-terminal"/>
    <property type="match status" value="1"/>
</dbReference>
<dbReference type="EMBL" id="LAHD01000111">
    <property type="protein sequence ID" value="PHJ97664.1"/>
    <property type="molecule type" value="Genomic_DNA"/>
</dbReference>
<evidence type="ECO:0000259" key="3">
    <source>
        <dbReference type="Pfam" id="PF01887"/>
    </source>
</evidence>
<keyword evidence="1" id="KW-0949">S-adenosyl-L-methionine</keyword>
<evidence type="ECO:0000256" key="1">
    <source>
        <dbReference type="ARBA" id="ARBA00022691"/>
    </source>
</evidence>
<dbReference type="PIRSF" id="PIRSF006779">
    <property type="entry name" value="UCP006779"/>
    <property type="match status" value="1"/>
</dbReference>
<dbReference type="InterPro" id="IPR046470">
    <property type="entry name" value="SAM_HAT_C"/>
</dbReference>
<dbReference type="Pfam" id="PF01887">
    <property type="entry name" value="SAM_HAT_N"/>
    <property type="match status" value="1"/>
</dbReference>
<evidence type="ECO:0000256" key="2">
    <source>
        <dbReference type="ARBA" id="ARBA00024035"/>
    </source>
</evidence>
<comment type="caution">
    <text evidence="5">The sequence shown here is derived from an EMBL/GenBank/DDBJ whole genome shotgun (WGS) entry which is preliminary data.</text>
</comment>
<evidence type="ECO:0000313" key="6">
    <source>
        <dbReference type="Proteomes" id="UP000222310"/>
    </source>
</evidence>
<dbReference type="Pfam" id="PF20257">
    <property type="entry name" value="SAM_HAT_C"/>
    <property type="match status" value="1"/>
</dbReference>
<dbReference type="AlphaFoldDB" id="A0A9Q5Z7E8"/>
<dbReference type="SUPFAM" id="SSF101852">
    <property type="entry name" value="Bacterial fluorinating enzyme, C-terminal domain"/>
    <property type="match status" value="1"/>
</dbReference>
<evidence type="ECO:0000313" key="5">
    <source>
        <dbReference type="EMBL" id="PHJ97664.1"/>
    </source>
</evidence>
<dbReference type="PANTHER" id="PTHR35092:SF1">
    <property type="entry name" value="CHLORINASE MJ1651"/>
    <property type="match status" value="1"/>
</dbReference>
<dbReference type="SUPFAM" id="SSF102522">
    <property type="entry name" value="Bacterial fluorinating enzyme, N-terminal domain"/>
    <property type="match status" value="1"/>
</dbReference>
<name>A0A9Q5Z7E8_NOSLI</name>
<evidence type="ECO:0008006" key="7">
    <source>
        <dbReference type="Google" id="ProtNLM"/>
    </source>
</evidence>
<dbReference type="Proteomes" id="UP000222310">
    <property type="component" value="Unassembled WGS sequence"/>
</dbReference>
<protein>
    <recommendedName>
        <fullName evidence="7">SAM-dependent chlorinase/fluorinase</fullName>
    </recommendedName>
</protein>
<proteinExistence type="inferred from homology"/>
<dbReference type="PANTHER" id="PTHR35092">
    <property type="entry name" value="CHLORINASE MJ1651"/>
    <property type="match status" value="1"/>
</dbReference>
<accession>A0A9Q5Z7E8</accession>
<comment type="similarity">
    <text evidence="2">Belongs to the SAM hydrolase / SAM-dependent halogenase family.</text>
</comment>
<dbReference type="InterPro" id="IPR046469">
    <property type="entry name" value="SAM_HAT_N"/>
</dbReference>
<dbReference type="InterPro" id="IPR023227">
    <property type="entry name" value="SAM_OH_AdoTrfase_C_sf"/>
</dbReference>
<sequence>MSEDRISEQPLVTLLSDFGDRDVYVGVMKGVIAQINAQIMMVDLTHQIPPQDMAAARFSLMNAYLYFPIGTVHLAVVDPGVGSRRRAIAVEFAQGFLVGPDNGIFSGVLSQSPAMAAVELTNLNFWRTPQPSKTFHGRDIFAPVAAHLASGIPLKQLGQEIDLASLVKLDIRECKQTTTGVVGCIQYIDGFGNLVSNIPGSYVDGKSWYVQAAGLSIPGCETYSSVKVGELMALVGSHGWVEIAVNSGNARLQLQLNLEDALHVWFC</sequence>
<gene>
    <name evidence="5" type="ORF">VF08_28365</name>
</gene>
<dbReference type="Gene3D" id="2.40.30.90">
    <property type="entry name" value="Bacterial fluorinating enzyme like"/>
    <property type="match status" value="1"/>
</dbReference>